<dbReference type="EMBL" id="PYAS01000002">
    <property type="protein sequence ID" value="PSL32289.1"/>
    <property type="molecule type" value="Genomic_DNA"/>
</dbReference>
<organism evidence="2 3">
    <name type="scientific">Dyadobacter jiangsuensis</name>
    <dbReference type="NCBI Taxonomy" id="1591085"/>
    <lineage>
        <taxon>Bacteria</taxon>
        <taxon>Pseudomonadati</taxon>
        <taxon>Bacteroidota</taxon>
        <taxon>Cytophagia</taxon>
        <taxon>Cytophagales</taxon>
        <taxon>Spirosomataceae</taxon>
        <taxon>Dyadobacter</taxon>
    </lineage>
</organism>
<dbReference type="SUPFAM" id="SSF49265">
    <property type="entry name" value="Fibronectin type III"/>
    <property type="match status" value="1"/>
</dbReference>
<comment type="caution">
    <text evidence="2">The sequence shown here is derived from an EMBL/GenBank/DDBJ whole genome shotgun (WGS) entry which is preliminary data.</text>
</comment>
<evidence type="ECO:0000313" key="3">
    <source>
        <dbReference type="Proteomes" id="UP000241964"/>
    </source>
</evidence>
<feature type="signal peptide" evidence="1">
    <location>
        <begin position="1"/>
        <end position="25"/>
    </location>
</feature>
<dbReference type="InterPro" id="IPR013783">
    <property type="entry name" value="Ig-like_fold"/>
</dbReference>
<dbReference type="InterPro" id="IPR036116">
    <property type="entry name" value="FN3_sf"/>
</dbReference>
<keyword evidence="3" id="KW-1185">Reference proteome</keyword>
<gene>
    <name evidence="2" type="ORF">CLV60_1021</name>
</gene>
<name>A0A2P8GE83_9BACT</name>
<sequence>MPKPLFFRILTVILLLIAPFGQAFATHFRAGEITATRLSLTTPTYEIKLTGYFDMISGKGAADAQTKITFTINNVKGTGEPQFVEAPRILPIVDIGNNTTQNVYIAIYTFPSVGAYRISAEADARNENVLNIGPKPTKSLNFYVSTTLEINAAFGLNRTPVLRNAPIDLAAVGQRYIHNPAAFDADGDSIAYRMFVPQRAGANGLGMNLIYDDPNLTTPPGQTETGATPATFSLNNVTGDLIWDAPVTKGYYNVAFIVEEWRDGVLIGQIVRDMQIIVDDARNDRPVITPIPDICVEAGTLINQKVVATDKNGDKLTLTSASGLYDPTLIKPPVATFTVANQGAQGTVNGTFTWQTSCDHIRLGTYSVLFKVEDGPPPTYPNPSLFKKLADMTTMNIRVYGPQPMGLKGTAVADPTGTAYRLNWDAYKCQIPGAKIAIYRAERCTDIPIEPCSPGIPAGSGYEEIGRVDINQTTFLDNNGGEGLRAGVSYSYRIVAMFPRPGASPTDPGYLIGGGESLASAEYCLNLPLAMPVITNVTVDSTSTTRGQITVKWIRPATATGLPAQYRLYRATGQNGTAFTKIADINTNLTPGAADTLFVDKGLNTQVNAYNYKLEYYTTVNGQLTKFDETETASSVRLEQAAAQPNQVGLKWTALVPWDNGNRVHRVYREDKTKPGTFNRIAEVSVTGPQTFTYVDDGADKYAADGTVNVTIFKDSTYCYKVETVGSYNNSQIKPSVLYNFSQILCVSSSDTTRPCPPVLTLDPLNCDSLRA</sequence>
<dbReference type="Gene3D" id="2.60.40.10">
    <property type="entry name" value="Immunoglobulins"/>
    <property type="match status" value="3"/>
</dbReference>
<feature type="chain" id="PRO_5015135993" description="Fibronectin type-III domain-containing protein" evidence="1">
    <location>
        <begin position="26"/>
        <end position="772"/>
    </location>
</feature>
<keyword evidence="1" id="KW-0732">Signal</keyword>
<feature type="non-terminal residue" evidence="2">
    <location>
        <position position="772"/>
    </location>
</feature>
<dbReference type="Proteomes" id="UP000241964">
    <property type="component" value="Unassembled WGS sequence"/>
</dbReference>
<accession>A0A2P8GE83</accession>
<dbReference type="OrthoDB" id="1123245at2"/>
<evidence type="ECO:0000313" key="2">
    <source>
        <dbReference type="EMBL" id="PSL32289.1"/>
    </source>
</evidence>
<evidence type="ECO:0000256" key="1">
    <source>
        <dbReference type="SAM" id="SignalP"/>
    </source>
</evidence>
<dbReference type="AlphaFoldDB" id="A0A2P8GE83"/>
<reference evidence="2 3" key="1">
    <citation type="submission" date="2018-03" db="EMBL/GenBank/DDBJ databases">
        <title>Genomic Encyclopedia of Archaeal and Bacterial Type Strains, Phase II (KMG-II): from individual species to whole genera.</title>
        <authorList>
            <person name="Goeker M."/>
        </authorList>
    </citation>
    <scope>NUCLEOTIDE SEQUENCE [LARGE SCALE GENOMIC DNA]</scope>
    <source>
        <strain evidence="2 3">DSM 29057</strain>
    </source>
</reference>
<dbReference type="RefSeq" id="WP_106593967.1">
    <property type="nucleotide sequence ID" value="NZ_PYAS01000002.1"/>
</dbReference>
<protein>
    <recommendedName>
        <fullName evidence="4">Fibronectin type-III domain-containing protein</fullName>
    </recommendedName>
</protein>
<evidence type="ECO:0008006" key="4">
    <source>
        <dbReference type="Google" id="ProtNLM"/>
    </source>
</evidence>
<proteinExistence type="predicted"/>